<dbReference type="InterPro" id="IPR013098">
    <property type="entry name" value="Ig_I-set"/>
</dbReference>
<dbReference type="InterPro" id="IPR003961">
    <property type="entry name" value="FN3_dom"/>
</dbReference>
<dbReference type="InterPro" id="IPR003599">
    <property type="entry name" value="Ig_sub"/>
</dbReference>
<dbReference type="FunFam" id="2.60.40.10:FF:000032">
    <property type="entry name" value="palladin isoform X1"/>
    <property type="match status" value="1"/>
</dbReference>
<dbReference type="InterPro" id="IPR036116">
    <property type="entry name" value="FN3_sf"/>
</dbReference>
<keyword evidence="4" id="KW-0393">Immunoglobulin domain</keyword>
<feature type="domain" description="Ig-like" evidence="6">
    <location>
        <begin position="28"/>
        <end position="104"/>
    </location>
</feature>
<dbReference type="GO" id="GO:0043005">
    <property type="term" value="C:neuron projection"/>
    <property type="evidence" value="ECO:0007669"/>
    <property type="project" value="TreeGrafter"/>
</dbReference>
<evidence type="ECO:0000259" key="6">
    <source>
        <dbReference type="PROSITE" id="PS50835"/>
    </source>
</evidence>
<evidence type="ECO:0000256" key="3">
    <source>
        <dbReference type="ARBA" id="ARBA00023157"/>
    </source>
</evidence>
<evidence type="ECO:0000256" key="4">
    <source>
        <dbReference type="ARBA" id="ARBA00023319"/>
    </source>
</evidence>
<evidence type="ECO:0000313" key="9">
    <source>
        <dbReference type="Proteomes" id="UP000494040"/>
    </source>
</evidence>
<dbReference type="GO" id="GO:0030154">
    <property type="term" value="P:cell differentiation"/>
    <property type="evidence" value="ECO:0007669"/>
    <property type="project" value="UniProtKB-ARBA"/>
</dbReference>
<evidence type="ECO:0000256" key="2">
    <source>
        <dbReference type="ARBA" id="ARBA00022737"/>
    </source>
</evidence>
<dbReference type="Proteomes" id="UP000494040">
    <property type="component" value="Unassembled WGS sequence"/>
</dbReference>
<dbReference type="SUPFAM" id="SSF49265">
    <property type="entry name" value="Fibronectin type III"/>
    <property type="match status" value="1"/>
</dbReference>
<dbReference type="OrthoDB" id="10062932at2759"/>
<feature type="domain" description="Fibronectin type-III" evidence="7">
    <location>
        <begin position="219"/>
        <end position="320"/>
    </location>
</feature>
<dbReference type="SMART" id="SM00409">
    <property type="entry name" value="IG"/>
    <property type="match status" value="2"/>
</dbReference>
<dbReference type="SUPFAM" id="SSF48726">
    <property type="entry name" value="Immunoglobulin"/>
    <property type="match status" value="2"/>
</dbReference>
<dbReference type="InterPro" id="IPR003598">
    <property type="entry name" value="Ig_sub2"/>
</dbReference>
<sequence length="373" mass="42250">MDPNSPFRIAVLIIVTTGFAVSDNERPPIFKSIPTIFKTREHDVVLMPCYVENLGNSEIKWLKDDELIAENGQSYRDNVVLRKDNSLEVSNVSSRDSGQYTCQVVRPDPWGPISQHHGIQVQYPPAVKAEKILLHSAPRVQSVLTCEITGSPQPEVIWYFAGRPIPDDGFFLQIKQGTKYNLVIKSTKESHFGHYKCVASNKLGTVSQTLELSGLPNTPFFKKTHQDVYPDKAVLTWEVDSYSPIVQHKLFFRKYNISSKADNWTEVFVPAEFTGGPIHTQMYNLNGLERSSVYEAAVIAKNKFGWSSYSNIYLFATEGFDMSVLSTTEPEENVNTVNDLYSDYVTKSDENNHGSTRSLLVFVWYLLILIFLV</sequence>
<accession>A0A8I6SML5</accession>
<dbReference type="Gene3D" id="2.60.40.10">
    <property type="entry name" value="Immunoglobulins"/>
    <property type="match status" value="3"/>
</dbReference>
<dbReference type="PROSITE" id="PS50853">
    <property type="entry name" value="FN3"/>
    <property type="match status" value="1"/>
</dbReference>
<dbReference type="PANTHER" id="PTHR12231:SF253">
    <property type="entry name" value="DPR-INTERACTING PROTEIN ETA, ISOFORM B-RELATED"/>
    <property type="match status" value="1"/>
</dbReference>
<dbReference type="GeneID" id="106667012"/>
<dbReference type="PROSITE" id="PS50835">
    <property type="entry name" value="IG_LIKE"/>
    <property type="match status" value="2"/>
</dbReference>
<name>A0A8I6SML5_CIMLE</name>
<keyword evidence="2" id="KW-0677">Repeat</keyword>
<feature type="domain" description="Ig-like" evidence="6">
    <location>
        <begin position="125"/>
        <end position="213"/>
    </location>
</feature>
<evidence type="ECO:0000256" key="5">
    <source>
        <dbReference type="SAM" id="SignalP"/>
    </source>
</evidence>
<dbReference type="EnsemblMetazoa" id="XM_024228662.1">
    <property type="protein sequence ID" value="XP_024084430.1"/>
    <property type="gene ID" value="LOC106667012"/>
</dbReference>
<dbReference type="CDD" id="cd00096">
    <property type="entry name" value="Ig"/>
    <property type="match status" value="2"/>
</dbReference>
<keyword evidence="1 5" id="KW-0732">Signal</keyword>
<reference evidence="8" key="1">
    <citation type="submission" date="2022-01" db="UniProtKB">
        <authorList>
            <consortium name="EnsemblMetazoa"/>
        </authorList>
    </citation>
    <scope>IDENTIFICATION</scope>
</reference>
<dbReference type="PANTHER" id="PTHR12231">
    <property type="entry name" value="CTX-RELATED TYPE I TRANSMEMBRANE PROTEIN"/>
    <property type="match status" value="1"/>
</dbReference>
<feature type="signal peptide" evidence="5">
    <location>
        <begin position="1"/>
        <end position="22"/>
    </location>
</feature>
<dbReference type="CDD" id="cd00063">
    <property type="entry name" value="FN3"/>
    <property type="match status" value="1"/>
</dbReference>
<evidence type="ECO:0000256" key="1">
    <source>
        <dbReference type="ARBA" id="ARBA00022729"/>
    </source>
</evidence>
<evidence type="ECO:0000313" key="8">
    <source>
        <dbReference type="EnsemblMetazoa" id="XP_024084430.1"/>
    </source>
</evidence>
<dbReference type="Pfam" id="PF07679">
    <property type="entry name" value="I-set"/>
    <property type="match status" value="2"/>
</dbReference>
<dbReference type="AlphaFoldDB" id="A0A8I6SML5"/>
<proteinExistence type="predicted"/>
<protein>
    <submittedName>
        <fullName evidence="8">Uncharacterized protein</fullName>
    </submittedName>
</protein>
<dbReference type="InterPro" id="IPR013783">
    <property type="entry name" value="Ig-like_fold"/>
</dbReference>
<dbReference type="InterPro" id="IPR007110">
    <property type="entry name" value="Ig-like_dom"/>
</dbReference>
<dbReference type="InterPro" id="IPR051170">
    <property type="entry name" value="Neural/epithelial_adhesion"/>
</dbReference>
<dbReference type="SMART" id="SM00408">
    <property type="entry name" value="IGc2"/>
    <property type="match status" value="2"/>
</dbReference>
<dbReference type="GO" id="GO:0009653">
    <property type="term" value="P:anatomical structure morphogenesis"/>
    <property type="evidence" value="ECO:0007669"/>
    <property type="project" value="UniProtKB-ARBA"/>
</dbReference>
<keyword evidence="9" id="KW-1185">Reference proteome</keyword>
<evidence type="ECO:0000259" key="7">
    <source>
        <dbReference type="PROSITE" id="PS50853"/>
    </source>
</evidence>
<organism evidence="8 9">
    <name type="scientific">Cimex lectularius</name>
    <name type="common">Bed bug</name>
    <name type="synonym">Acanthia lectularia</name>
    <dbReference type="NCBI Taxonomy" id="79782"/>
    <lineage>
        <taxon>Eukaryota</taxon>
        <taxon>Metazoa</taxon>
        <taxon>Ecdysozoa</taxon>
        <taxon>Arthropoda</taxon>
        <taxon>Hexapoda</taxon>
        <taxon>Insecta</taxon>
        <taxon>Pterygota</taxon>
        <taxon>Neoptera</taxon>
        <taxon>Paraneoptera</taxon>
        <taxon>Hemiptera</taxon>
        <taxon>Heteroptera</taxon>
        <taxon>Panheteroptera</taxon>
        <taxon>Cimicomorpha</taxon>
        <taxon>Cimicidae</taxon>
        <taxon>Cimex</taxon>
    </lineage>
</organism>
<dbReference type="InterPro" id="IPR036179">
    <property type="entry name" value="Ig-like_dom_sf"/>
</dbReference>
<feature type="chain" id="PRO_5035164854" evidence="5">
    <location>
        <begin position="23"/>
        <end position="373"/>
    </location>
</feature>
<dbReference type="RefSeq" id="XP_024084430.1">
    <property type="nucleotide sequence ID" value="XM_024228662.1"/>
</dbReference>
<keyword evidence="3" id="KW-1015">Disulfide bond</keyword>